<keyword evidence="2" id="KW-1133">Transmembrane helix</keyword>
<accession>A0ABZ2KXS8</accession>
<dbReference type="Proteomes" id="UP001374803">
    <property type="component" value="Chromosome"/>
</dbReference>
<sequence>MRARAGIAGDGPALRGEPEKGSRFLRPVMVGLALLAMVTGAGILVKKQLASKASGDAPRIAQSAPREQPAAQQAAVAPVTEAVLELPSTAEPAVELVGCSVAGKPKIVAAQALLAPGVEVAAAARGIVIGFAPRPVQAVSAFVDPTTLAVTASRVTHSHDAVRRVTPIPTPTPTGAGASKNHRPKVAVSTDRPGDAMAMRRTSSGATPIDLGVAGGQLVWAPHDSDELNALWPLAGGSPVEGLRAVPLEAPARGFAMAFRRGGSIWTGLISAKGNHRLSPLGNLMESKALGVEVGSPSIAVSGDTVLVAWADRAARKDAWGLRYRTWRIPRANEPMAETPAATFEVPEGGLGAPYMAPAVSALGAGRFLLVWTEGPASGHRVRGLTIDSEGHPRGAPIVISDEGENAGQAQAAVLADGHGMVAYLAATPHGFKVMGTSVTCR</sequence>
<gene>
    <name evidence="3" type="ORF">LVJ94_33320</name>
</gene>
<protein>
    <submittedName>
        <fullName evidence="3">Uncharacterized protein</fullName>
    </submittedName>
</protein>
<keyword evidence="2" id="KW-0812">Transmembrane</keyword>
<feature type="region of interest" description="Disordered" evidence="1">
    <location>
        <begin position="164"/>
        <end position="192"/>
    </location>
</feature>
<proteinExistence type="predicted"/>
<organism evidence="3 4">
    <name type="scientific">Pendulispora rubella</name>
    <dbReference type="NCBI Taxonomy" id="2741070"/>
    <lineage>
        <taxon>Bacteria</taxon>
        <taxon>Pseudomonadati</taxon>
        <taxon>Myxococcota</taxon>
        <taxon>Myxococcia</taxon>
        <taxon>Myxococcales</taxon>
        <taxon>Sorangiineae</taxon>
        <taxon>Pendulisporaceae</taxon>
        <taxon>Pendulispora</taxon>
    </lineage>
</organism>
<reference evidence="3" key="1">
    <citation type="submission" date="2021-12" db="EMBL/GenBank/DDBJ databases">
        <title>Discovery of the Pendulisporaceae a myxobacterial family with distinct sporulation behavior and unique specialized metabolism.</title>
        <authorList>
            <person name="Garcia R."/>
            <person name="Popoff A."/>
            <person name="Bader C.D."/>
            <person name="Loehr J."/>
            <person name="Walesch S."/>
            <person name="Walt C."/>
            <person name="Boldt J."/>
            <person name="Bunk B."/>
            <person name="Haeckl F.J.F.P.J."/>
            <person name="Gunesch A.P."/>
            <person name="Birkelbach J."/>
            <person name="Nuebel U."/>
            <person name="Pietschmann T."/>
            <person name="Bach T."/>
            <person name="Mueller R."/>
        </authorList>
    </citation>
    <scope>NUCLEOTIDE SEQUENCE</scope>
    <source>
        <strain evidence="3">MSr11367</strain>
    </source>
</reference>
<keyword evidence="2" id="KW-0472">Membrane</keyword>
<evidence type="ECO:0000256" key="2">
    <source>
        <dbReference type="SAM" id="Phobius"/>
    </source>
</evidence>
<keyword evidence="4" id="KW-1185">Reference proteome</keyword>
<evidence type="ECO:0000256" key="1">
    <source>
        <dbReference type="SAM" id="MobiDB-lite"/>
    </source>
</evidence>
<evidence type="ECO:0000313" key="3">
    <source>
        <dbReference type="EMBL" id="WXB01785.1"/>
    </source>
</evidence>
<dbReference type="EMBL" id="CP089983">
    <property type="protein sequence ID" value="WXB01785.1"/>
    <property type="molecule type" value="Genomic_DNA"/>
</dbReference>
<feature type="region of interest" description="Disordered" evidence="1">
    <location>
        <begin position="1"/>
        <end position="20"/>
    </location>
</feature>
<evidence type="ECO:0000313" key="4">
    <source>
        <dbReference type="Proteomes" id="UP001374803"/>
    </source>
</evidence>
<name>A0ABZ2KXS8_9BACT</name>
<feature type="transmembrane region" description="Helical" evidence="2">
    <location>
        <begin position="24"/>
        <end position="45"/>
    </location>
</feature>
<dbReference type="RefSeq" id="WP_394831404.1">
    <property type="nucleotide sequence ID" value="NZ_CP089929.1"/>
</dbReference>